<dbReference type="EMBL" id="DS113180">
    <property type="protein sequence ID" value="EAY22986.1"/>
    <property type="molecule type" value="Genomic_DNA"/>
</dbReference>
<dbReference type="InParanoid" id="A2D8W0"/>
<dbReference type="RefSeq" id="XP_001583972.1">
    <property type="nucleotide sequence ID" value="XM_001583922.1"/>
</dbReference>
<proteinExistence type="predicted"/>
<feature type="region of interest" description="Disordered" evidence="1">
    <location>
        <begin position="120"/>
        <end position="162"/>
    </location>
</feature>
<dbReference type="KEGG" id="tva:5468548"/>
<evidence type="ECO:0000256" key="1">
    <source>
        <dbReference type="SAM" id="MobiDB-lite"/>
    </source>
</evidence>
<reference evidence="2" key="2">
    <citation type="journal article" date="2007" name="Science">
        <title>Draft genome sequence of the sexually transmitted pathogen Trichomonas vaginalis.</title>
        <authorList>
            <person name="Carlton J.M."/>
            <person name="Hirt R.P."/>
            <person name="Silva J.C."/>
            <person name="Delcher A.L."/>
            <person name="Schatz M."/>
            <person name="Zhao Q."/>
            <person name="Wortman J.R."/>
            <person name="Bidwell S.L."/>
            <person name="Alsmark U.C.M."/>
            <person name="Besteiro S."/>
            <person name="Sicheritz-Ponten T."/>
            <person name="Noel C.J."/>
            <person name="Dacks J.B."/>
            <person name="Foster P.G."/>
            <person name="Simillion C."/>
            <person name="Van de Peer Y."/>
            <person name="Miranda-Saavedra D."/>
            <person name="Barton G.J."/>
            <person name="Westrop G.D."/>
            <person name="Mueller S."/>
            <person name="Dessi D."/>
            <person name="Fiori P.L."/>
            <person name="Ren Q."/>
            <person name="Paulsen I."/>
            <person name="Zhang H."/>
            <person name="Bastida-Corcuera F.D."/>
            <person name="Simoes-Barbosa A."/>
            <person name="Brown M.T."/>
            <person name="Hayes R.D."/>
            <person name="Mukherjee M."/>
            <person name="Okumura C.Y."/>
            <person name="Schneider R."/>
            <person name="Smith A.J."/>
            <person name="Vanacova S."/>
            <person name="Villalvazo M."/>
            <person name="Haas B.J."/>
            <person name="Pertea M."/>
            <person name="Feldblyum T.V."/>
            <person name="Utterback T.R."/>
            <person name="Shu C.L."/>
            <person name="Osoegawa K."/>
            <person name="de Jong P.J."/>
            <person name="Hrdy I."/>
            <person name="Horvathova L."/>
            <person name="Zubacova Z."/>
            <person name="Dolezal P."/>
            <person name="Malik S.B."/>
            <person name="Logsdon J.M. Jr."/>
            <person name="Henze K."/>
            <person name="Gupta A."/>
            <person name="Wang C.C."/>
            <person name="Dunne R.L."/>
            <person name="Upcroft J.A."/>
            <person name="Upcroft P."/>
            <person name="White O."/>
            <person name="Salzberg S.L."/>
            <person name="Tang P."/>
            <person name="Chiu C.-H."/>
            <person name="Lee Y.-S."/>
            <person name="Embley T.M."/>
            <person name="Coombs G.H."/>
            <person name="Mottram J.C."/>
            <person name="Tachezy J."/>
            <person name="Fraser-Liggett C.M."/>
            <person name="Johnson P.J."/>
        </authorList>
    </citation>
    <scope>NUCLEOTIDE SEQUENCE [LARGE SCALE GENOMIC DNA]</scope>
    <source>
        <strain evidence="2">G3</strain>
    </source>
</reference>
<gene>
    <name evidence="2" type="ORF">TVAG_182220</name>
</gene>
<reference evidence="2" key="1">
    <citation type="submission" date="2006-10" db="EMBL/GenBank/DDBJ databases">
        <authorList>
            <person name="Amadeo P."/>
            <person name="Zhao Q."/>
            <person name="Wortman J."/>
            <person name="Fraser-Liggett C."/>
            <person name="Carlton J."/>
        </authorList>
    </citation>
    <scope>NUCLEOTIDE SEQUENCE</scope>
    <source>
        <strain evidence="2">G3</strain>
    </source>
</reference>
<dbReference type="VEuPathDB" id="TrichDB:TVAG_182220"/>
<evidence type="ECO:0000313" key="3">
    <source>
        <dbReference type="Proteomes" id="UP000001542"/>
    </source>
</evidence>
<feature type="compositionally biased region" description="Low complexity" evidence="1">
    <location>
        <begin position="128"/>
        <end position="137"/>
    </location>
</feature>
<name>A2D8W0_TRIV3</name>
<dbReference type="VEuPathDB" id="TrichDB:TVAGG3_0528480"/>
<organism evidence="2 3">
    <name type="scientific">Trichomonas vaginalis (strain ATCC PRA-98 / G3)</name>
    <dbReference type="NCBI Taxonomy" id="412133"/>
    <lineage>
        <taxon>Eukaryota</taxon>
        <taxon>Metamonada</taxon>
        <taxon>Parabasalia</taxon>
        <taxon>Trichomonadida</taxon>
        <taxon>Trichomonadidae</taxon>
        <taxon>Trichomonas</taxon>
    </lineage>
</organism>
<sequence>MTEAFLQSLEIKKLENGYYGANLSVFTSAVNYIKNGGSRVGFPFFKSDKTNTIIEAKQIEYVYNFIQAIYQKEIKEPFSIDLFKKCIQETTTEENQQPQNTPELQAAPDVLPAAPIQETIPAQPEVPPTNNNQQQPPSQRPRRVPKKQQPEAPPVVQQTNENNGYTIEDGVLSFHTAQFSEEIKKELCRILGISPALGFSTIEFQTN</sequence>
<protein>
    <submittedName>
        <fullName evidence="2">Uncharacterized protein</fullName>
    </submittedName>
</protein>
<dbReference type="AlphaFoldDB" id="A2D8W0"/>
<dbReference type="Proteomes" id="UP000001542">
    <property type="component" value="Unassembled WGS sequence"/>
</dbReference>
<keyword evidence="3" id="KW-1185">Reference proteome</keyword>
<accession>A2D8W0</accession>
<evidence type="ECO:0000313" key="2">
    <source>
        <dbReference type="EMBL" id="EAY22986.1"/>
    </source>
</evidence>